<sequence length="446" mass="51178">MNFAYLNALLFPNVFNFCIIPVAKKTHELSDKTSTHFLFYLQYPINFINYPVSGVRHVRNRREFYSAVAMDRVVEVPETRHMQDHVVSWTPDGSRLITFRINLRSVRIFRYLGVERARGYPAEDLCEVMFTSCECCPFQRLFSLESEVMMMMGSSRLESALLRTDCMLFTDDGKYMVVATTAPAPDQLITIQMVYPNHEALPLINYSLEIYTFFTIDLEVIHMLHVDEHGAMIPLKDIGPSIWDDDALYLFIKNDGQELHCAYTINPCSFLLLPSNVCSDASIRYDISLMPCFLFIMDWRNCKILAVYQEVGLVQNFRLGRSLKGLLLISAMSEAMYRRVLSVLPFCGCHHSSSENPYLDPLYFSIDEKIHSNLMYGRMRFDLGSVKIFARRAQHLVCSLPVPPSLAAKGPACVILFHPQDPLAVAFDRVRTEQPLTFYLPSSPEE</sequence>
<dbReference type="GO" id="GO:1990756">
    <property type="term" value="F:ubiquitin-like ligase-substrate adaptor activity"/>
    <property type="evidence" value="ECO:0007669"/>
    <property type="project" value="TreeGrafter"/>
</dbReference>
<dbReference type="GO" id="GO:0016567">
    <property type="term" value="P:protein ubiquitination"/>
    <property type="evidence" value="ECO:0007669"/>
    <property type="project" value="TreeGrafter"/>
</dbReference>
<name>A0A0C2GBN3_9BILA</name>
<dbReference type="Pfam" id="PF09737">
    <property type="entry name" value="Det1"/>
    <property type="match status" value="1"/>
</dbReference>
<evidence type="ECO:0000313" key="2">
    <source>
        <dbReference type="Proteomes" id="UP000054047"/>
    </source>
</evidence>
<dbReference type="PANTHER" id="PTHR13374">
    <property type="entry name" value="DET1 HOMOLOG DE-ETIOLATED-1 HOMOLOG"/>
    <property type="match status" value="1"/>
</dbReference>
<dbReference type="OrthoDB" id="18339at2759"/>
<gene>
    <name evidence="1" type="ORF">ANCDUO_11384</name>
</gene>
<dbReference type="Proteomes" id="UP000054047">
    <property type="component" value="Unassembled WGS sequence"/>
</dbReference>
<evidence type="ECO:0000313" key="1">
    <source>
        <dbReference type="EMBL" id="KIH58410.1"/>
    </source>
</evidence>
<dbReference type="GO" id="GO:0032436">
    <property type="term" value="P:positive regulation of proteasomal ubiquitin-dependent protein catabolic process"/>
    <property type="evidence" value="ECO:0007669"/>
    <property type="project" value="TreeGrafter"/>
</dbReference>
<organism evidence="1 2">
    <name type="scientific">Ancylostoma duodenale</name>
    <dbReference type="NCBI Taxonomy" id="51022"/>
    <lineage>
        <taxon>Eukaryota</taxon>
        <taxon>Metazoa</taxon>
        <taxon>Ecdysozoa</taxon>
        <taxon>Nematoda</taxon>
        <taxon>Chromadorea</taxon>
        <taxon>Rhabditida</taxon>
        <taxon>Rhabditina</taxon>
        <taxon>Rhabditomorpha</taxon>
        <taxon>Strongyloidea</taxon>
        <taxon>Ancylostomatidae</taxon>
        <taxon>Ancylostomatinae</taxon>
        <taxon>Ancylostoma</taxon>
    </lineage>
</organism>
<dbReference type="EMBL" id="KN733148">
    <property type="protein sequence ID" value="KIH58410.1"/>
    <property type="molecule type" value="Genomic_DNA"/>
</dbReference>
<dbReference type="PANTHER" id="PTHR13374:SF3">
    <property type="entry name" value="DET1 HOMOLOG"/>
    <property type="match status" value="1"/>
</dbReference>
<dbReference type="GO" id="GO:0031461">
    <property type="term" value="C:cullin-RING ubiquitin ligase complex"/>
    <property type="evidence" value="ECO:0007669"/>
    <property type="project" value="TreeGrafter"/>
</dbReference>
<keyword evidence="2" id="KW-1185">Reference proteome</keyword>
<dbReference type="InterPro" id="IPR019138">
    <property type="entry name" value="De-etiolated_protein_1_Det1"/>
</dbReference>
<proteinExistence type="predicted"/>
<accession>A0A0C2GBN3</accession>
<dbReference type="GO" id="GO:0031625">
    <property type="term" value="F:ubiquitin protein ligase binding"/>
    <property type="evidence" value="ECO:0007669"/>
    <property type="project" value="TreeGrafter"/>
</dbReference>
<dbReference type="AlphaFoldDB" id="A0A0C2GBN3"/>
<reference evidence="1 2" key="1">
    <citation type="submission" date="2013-12" db="EMBL/GenBank/DDBJ databases">
        <title>Draft genome of the parsitic nematode Ancylostoma duodenale.</title>
        <authorList>
            <person name="Mitreva M."/>
        </authorList>
    </citation>
    <scope>NUCLEOTIDE SEQUENCE [LARGE SCALE GENOMIC DNA]</scope>
    <source>
        <strain evidence="1 2">Zhejiang</strain>
    </source>
</reference>
<dbReference type="GO" id="GO:0005634">
    <property type="term" value="C:nucleus"/>
    <property type="evidence" value="ECO:0007669"/>
    <property type="project" value="TreeGrafter"/>
</dbReference>
<protein>
    <submittedName>
        <fullName evidence="1">Uncharacterized protein</fullName>
    </submittedName>
</protein>